<accession>A0A150ITP9</accession>
<dbReference type="Proteomes" id="UP000075398">
    <property type="component" value="Unassembled WGS sequence"/>
</dbReference>
<dbReference type="EMBL" id="LNGC01000133">
    <property type="protein sequence ID" value="KYC48343.1"/>
    <property type="molecule type" value="Genomic_DNA"/>
</dbReference>
<comment type="caution">
    <text evidence="2">The sequence shown here is derived from an EMBL/GenBank/DDBJ whole genome shotgun (WGS) entry which is preliminary data.</text>
</comment>
<evidence type="ECO:0000256" key="1">
    <source>
        <dbReference type="SAM" id="Phobius"/>
    </source>
</evidence>
<reference evidence="2 3" key="1">
    <citation type="journal article" date="2016" name="ISME J.">
        <title>Chasing the elusive Euryarchaeota class WSA2: genomes reveal a uniquely fastidious methyl-reducing methanogen.</title>
        <authorList>
            <person name="Nobu M.K."/>
            <person name="Narihiro T."/>
            <person name="Kuroda K."/>
            <person name="Mei R."/>
            <person name="Liu W.T."/>
        </authorList>
    </citation>
    <scope>NUCLEOTIDE SEQUENCE [LARGE SCALE GENOMIC DNA]</scope>
    <source>
        <strain evidence="2">U1lsi0528_Bin055</strain>
    </source>
</reference>
<evidence type="ECO:0000313" key="2">
    <source>
        <dbReference type="EMBL" id="KYC48343.1"/>
    </source>
</evidence>
<gene>
    <name evidence="2" type="ORF">AMQ22_01878</name>
</gene>
<keyword evidence="1" id="KW-1133">Transmembrane helix</keyword>
<proteinExistence type="predicted"/>
<feature type="transmembrane region" description="Helical" evidence="1">
    <location>
        <begin position="59"/>
        <end position="76"/>
    </location>
</feature>
<name>A0A150ITP9_9EURY</name>
<keyword evidence="1" id="KW-0812">Transmembrane</keyword>
<sequence length="234" mass="26068">MASSYELPVKWDARSSKTKSFGMFTALIPAVITGATYMIGSKIVSWITAQFKIEEKSKFWVYLIAGIVLPLVLANIKIKDKKIPITEDVLTGLLLVGIDGFITSFTGYKGIQDFAVRGINFGENTTTNGKTDNNSANTNGFGNYLPQTQQPFLVADQNGNLYDMRTQQLVATSQQMAQGQQQGQFYGDDDEDDYLYDEDEEVFYGDDRDKDISFNGTKDKDISFNGYGSVPVWN</sequence>
<evidence type="ECO:0000313" key="3">
    <source>
        <dbReference type="Proteomes" id="UP000075398"/>
    </source>
</evidence>
<feature type="transmembrane region" description="Helical" evidence="1">
    <location>
        <begin position="21"/>
        <end position="39"/>
    </location>
</feature>
<dbReference type="AlphaFoldDB" id="A0A150ITP9"/>
<protein>
    <submittedName>
        <fullName evidence="2">Uncharacterized protein</fullName>
    </submittedName>
</protein>
<organism evidence="2 3">
    <name type="scientific">Candidatus Methanofastidiosum methylothiophilum</name>
    <dbReference type="NCBI Taxonomy" id="1705564"/>
    <lineage>
        <taxon>Archaea</taxon>
        <taxon>Methanobacteriati</taxon>
        <taxon>Methanobacteriota</taxon>
        <taxon>Stenosarchaea group</taxon>
        <taxon>Candidatus Methanofastidiosia</taxon>
        <taxon>Candidatus Methanofastidiosales</taxon>
        <taxon>Candidatus Methanofastidiosaceae</taxon>
        <taxon>Candidatus Methanofastidiosum</taxon>
    </lineage>
</organism>
<keyword evidence="1" id="KW-0472">Membrane</keyword>